<evidence type="ECO:0000313" key="1">
    <source>
        <dbReference type="EMBL" id="ASM55966.1"/>
    </source>
</evidence>
<name>A0AAC9XZ09_9GAMM</name>
<dbReference type="EMBL" id="CP011037">
    <property type="protein sequence ID" value="ASM55966.1"/>
    <property type="molecule type" value="Genomic_DNA"/>
</dbReference>
<accession>A0AAC9XZ09</accession>
<dbReference type="AlphaFoldDB" id="A0AAC9XZ09"/>
<dbReference type="Gene3D" id="1.25.40.10">
    <property type="entry name" value="Tetratricopeptide repeat domain"/>
    <property type="match status" value="1"/>
</dbReference>
<proteinExistence type="predicted"/>
<dbReference type="Proteomes" id="UP000198329">
    <property type="component" value="Chromosome II"/>
</dbReference>
<reference evidence="1 2" key="1">
    <citation type="submission" date="2015-03" db="EMBL/GenBank/DDBJ databases">
        <authorList>
            <person name="Xie B.-B."/>
            <person name="Rong J.-C."/>
            <person name="Qin Q.-L."/>
            <person name="Zhang Y.-Z."/>
        </authorList>
    </citation>
    <scope>NUCLEOTIDE SEQUENCE [LARGE SCALE GENOMIC DNA]</scope>
    <source>
        <strain evidence="1 2">KMM 661</strain>
    </source>
</reference>
<evidence type="ECO:0000313" key="2">
    <source>
        <dbReference type="Proteomes" id="UP000198329"/>
    </source>
</evidence>
<gene>
    <name evidence="1" type="ORF">PNIG_b0364</name>
</gene>
<dbReference type="RefSeq" id="WP_011329877.1">
    <property type="nucleotide sequence ID" value="NZ_BJXZ01000030.1"/>
</dbReference>
<dbReference type="InterPro" id="IPR011990">
    <property type="entry name" value="TPR-like_helical_dom_sf"/>
</dbReference>
<dbReference type="GO" id="GO:0030288">
    <property type="term" value="C:outer membrane-bounded periplasmic space"/>
    <property type="evidence" value="ECO:0007669"/>
    <property type="project" value="InterPro"/>
</dbReference>
<dbReference type="GeneID" id="300943571"/>
<evidence type="ECO:0008006" key="3">
    <source>
        <dbReference type="Google" id="ProtNLM"/>
    </source>
</evidence>
<dbReference type="SUPFAM" id="SSF48452">
    <property type="entry name" value="TPR-like"/>
    <property type="match status" value="1"/>
</dbReference>
<dbReference type="Gene3D" id="3.40.50.10610">
    <property type="entry name" value="ABC-type transport auxiliary lipoprotein component"/>
    <property type="match status" value="1"/>
</dbReference>
<keyword evidence="2" id="KW-1185">Reference proteome</keyword>
<protein>
    <recommendedName>
        <fullName evidence="3">Curli production assembly/transport component CsgG</fullName>
    </recommendedName>
</protein>
<dbReference type="InterPro" id="IPR005534">
    <property type="entry name" value="Curli_assmbl/transp-comp_CsgG"/>
</dbReference>
<dbReference type="KEGG" id="png:PNIG_b0364"/>
<sequence>MKKGIQFAVISSILLSGCALDSKINGMIGGLNNLLTTAKLPVTYMRPANQDNTDKIKRIAVITDRSSSNAVNLIESNLSAIRVNDKPYFTFVDQAALDKVIAQQRFNEGDLTNSNNRTRLGKLTGADTLVTALYGSDVETSTYYEERSECVEKGDKWYKCKRSRDVKVRCSEKLAKVILEPKAISVESGEIIFTKRYSQQVSSKVCEGDDPHNSDSALLGQAVSQISEELIQDVAPHSVTKLVELMESDDSDMSDDAEKMLDMGIEFAEKDMPDNACKMFSRAQSIYSESLAINYNNAVCAERAADLELALAYYQKSHNLTMDVDELKYIIEGEQRLLDRNKHNAKLAQNNNHNRL</sequence>
<dbReference type="PROSITE" id="PS51257">
    <property type="entry name" value="PROKAR_LIPOPROTEIN"/>
    <property type="match status" value="1"/>
</dbReference>
<dbReference type="Pfam" id="PF03783">
    <property type="entry name" value="CsgG"/>
    <property type="match status" value="1"/>
</dbReference>
<organism evidence="1 2">
    <name type="scientific">Pseudoalteromonas nigrifaciens</name>
    <dbReference type="NCBI Taxonomy" id="28109"/>
    <lineage>
        <taxon>Bacteria</taxon>
        <taxon>Pseudomonadati</taxon>
        <taxon>Pseudomonadota</taxon>
        <taxon>Gammaproteobacteria</taxon>
        <taxon>Alteromonadales</taxon>
        <taxon>Pseudoalteromonadaceae</taxon>
        <taxon>Pseudoalteromonas</taxon>
    </lineage>
</organism>